<protein>
    <submittedName>
        <fullName evidence="1">Uncharacterized protein</fullName>
    </submittedName>
</protein>
<name>A0A9D2SHN5_9FIRM</name>
<dbReference type="NCBIfam" id="NF041506">
    <property type="entry name" value="VapD"/>
    <property type="match status" value="1"/>
</dbReference>
<sequence>MERKYFKALNFDLDPHQLKAHYPGANYRQAYDDLRRLFKRHQFSHRQGSGYTSDTKLSTADIYDWMDELARKFPWIGACVNKIDVTNIGRQHDLTELLNLTDDIEIDTSMLFAEDSTLGIEKGR</sequence>
<reference evidence="1" key="1">
    <citation type="journal article" date="2021" name="PeerJ">
        <title>Extensive microbial diversity within the chicken gut microbiome revealed by metagenomics and culture.</title>
        <authorList>
            <person name="Gilroy R."/>
            <person name="Ravi A."/>
            <person name="Getino M."/>
            <person name="Pursley I."/>
            <person name="Horton D.L."/>
            <person name="Alikhan N.F."/>
            <person name="Baker D."/>
            <person name="Gharbi K."/>
            <person name="Hall N."/>
            <person name="Watson M."/>
            <person name="Adriaenssens E.M."/>
            <person name="Foster-Nyarko E."/>
            <person name="Jarju S."/>
            <person name="Secka A."/>
            <person name="Antonio M."/>
            <person name="Oren A."/>
            <person name="Chaudhuri R.R."/>
            <person name="La Ragione R."/>
            <person name="Hildebrand F."/>
            <person name="Pallen M.J."/>
        </authorList>
    </citation>
    <scope>NUCLEOTIDE SEQUENCE</scope>
    <source>
        <strain evidence="1">CHK180-15479</strain>
    </source>
</reference>
<dbReference type="AlphaFoldDB" id="A0A9D2SHN5"/>
<organism evidence="1 2">
    <name type="scientific">Candidatus Enterocloster excrementipullorum</name>
    <dbReference type="NCBI Taxonomy" id="2838559"/>
    <lineage>
        <taxon>Bacteria</taxon>
        <taxon>Bacillati</taxon>
        <taxon>Bacillota</taxon>
        <taxon>Clostridia</taxon>
        <taxon>Lachnospirales</taxon>
        <taxon>Lachnospiraceae</taxon>
        <taxon>Enterocloster</taxon>
    </lineage>
</organism>
<dbReference type="InterPro" id="IPR048135">
    <property type="entry name" value="VapD-like"/>
</dbReference>
<gene>
    <name evidence="1" type="ORF">H9704_04620</name>
</gene>
<dbReference type="EMBL" id="DWWT01000017">
    <property type="protein sequence ID" value="HJC05423.1"/>
    <property type="molecule type" value="Genomic_DNA"/>
</dbReference>
<reference evidence="1" key="2">
    <citation type="submission" date="2021-04" db="EMBL/GenBank/DDBJ databases">
        <authorList>
            <person name="Gilroy R."/>
        </authorList>
    </citation>
    <scope>NUCLEOTIDE SEQUENCE</scope>
    <source>
        <strain evidence="1">CHK180-15479</strain>
    </source>
</reference>
<comment type="caution">
    <text evidence="1">The sequence shown here is derived from an EMBL/GenBank/DDBJ whole genome shotgun (WGS) entry which is preliminary data.</text>
</comment>
<evidence type="ECO:0000313" key="2">
    <source>
        <dbReference type="Proteomes" id="UP000823910"/>
    </source>
</evidence>
<accession>A0A9D2SHN5</accession>
<evidence type="ECO:0000313" key="1">
    <source>
        <dbReference type="EMBL" id="HJC05423.1"/>
    </source>
</evidence>
<dbReference type="Gene3D" id="3.30.70.240">
    <property type="match status" value="1"/>
</dbReference>
<dbReference type="Proteomes" id="UP000823910">
    <property type="component" value="Unassembled WGS sequence"/>
</dbReference>
<proteinExistence type="predicted"/>